<protein>
    <recommendedName>
        <fullName evidence="8">Transcription factor domain-containing protein</fullName>
    </recommendedName>
</protein>
<proteinExistence type="predicted"/>
<organism evidence="6 7">
    <name type="scientific">Aspergillus tamarii</name>
    <dbReference type="NCBI Taxonomy" id="41984"/>
    <lineage>
        <taxon>Eukaryota</taxon>
        <taxon>Fungi</taxon>
        <taxon>Dikarya</taxon>
        <taxon>Ascomycota</taxon>
        <taxon>Pezizomycotina</taxon>
        <taxon>Eurotiomycetes</taxon>
        <taxon>Eurotiomycetidae</taxon>
        <taxon>Eurotiales</taxon>
        <taxon>Aspergillaceae</taxon>
        <taxon>Aspergillus</taxon>
        <taxon>Aspergillus subgen. Circumdati</taxon>
    </lineage>
</organism>
<keyword evidence="2" id="KW-0479">Metal-binding</keyword>
<evidence type="ECO:0000256" key="1">
    <source>
        <dbReference type="ARBA" id="ARBA00004123"/>
    </source>
</evidence>
<accession>A0A5N6VC66</accession>
<dbReference type="OrthoDB" id="2943660at2759"/>
<sequence length="611" mass="69486">MDARKVSTTDRFQMMERHINHLYGLLGSSANRQMRLSPEITFSGVDPGIDSPGQRIIDVVDAPNPIQSENQFSTFTLERPRPPLEVIKYYVDVYRTKVHLQPLPLFCLERLADQLLAGPQFVLWSFLSLMLTISSHDFFKDHEHIAEDFYARSAEDITMTLASDGEFRSDVTRSLCLIALKHIISSRPAQAWMVIGNASRLYAMRALLNRTAAPVPNDDSESRSYWSVFVLERLFLPCVSELSATNTPNYPPSASLPPPPLSSITRSNVSNVPVPEMIEEAPGKDIGINGYCLRIISIWGKIRLYLHRLSQGEVEKPWLADSTHTKLGIELIEFEAQHSNRHLLANVAFANRPAAEIDQQSEYWNPWMTTEILWHAAQAILNHPFLHLVVLRSQKDIPQSCVFLQQKIDMALYHVSWLFRILQLSEGVLVISNPILGDAIAASATILWLFQFTRDAKVAQRTRNNLETCEKLISTMAEMWPHLFNKLITLRKLRILADQNRSQPTHQETSINFKPELFWDLLVPSIQPETNHALGPDTMAGCESDSPSKMRFKSHFIDRLSEEPDSDRQQQLLGSAPLPASLVLGLDNLEQFDIEKLSRGFIESDFWDMVH</sequence>
<dbReference type="Proteomes" id="UP000326950">
    <property type="component" value="Unassembled WGS sequence"/>
</dbReference>
<evidence type="ECO:0000256" key="4">
    <source>
        <dbReference type="ARBA" id="ARBA00023163"/>
    </source>
</evidence>
<dbReference type="AlphaFoldDB" id="A0A5N6VC66"/>
<gene>
    <name evidence="6" type="ORF">BDV40DRAFT_251844</name>
</gene>
<evidence type="ECO:0000256" key="5">
    <source>
        <dbReference type="ARBA" id="ARBA00023242"/>
    </source>
</evidence>
<dbReference type="GO" id="GO:0046872">
    <property type="term" value="F:metal ion binding"/>
    <property type="evidence" value="ECO:0007669"/>
    <property type="project" value="UniProtKB-KW"/>
</dbReference>
<keyword evidence="7" id="KW-1185">Reference proteome</keyword>
<keyword evidence="5" id="KW-0539">Nucleus</keyword>
<keyword evidence="4" id="KW-0804">Transcription</keyword>
<evidence type="ECO:0000313" key="7">
    <source>
        <dbReference type="Proteomes" id="UP000326950"/>
    </source>
</evidence>
<reference evidence="6 7" key="1">
    <citation type="submission" date="2019-04" db="EMBL/GenBank/DDBJ databases">
        <title>Friends and foes A comparative genomics study of 23 Aspergillus species from section Flavi.</title>
        <authorList>
            <consortium name="DOE Joint Genome Institute"/>
            <person name="Kjaerbolling I."/>
            <person name="Vesth T."/>
            <person name="Frisvad J.C."/>
            <person name="Nybo J.L."/>
            <person name="Theobald S."/>
            <person name="Kildgaard S."/>
            <person name="Isbrandt T."/>
            <person name="Kuo A."/>
            <person name="Sato A."/>
            <person name="Lyhne E.K."/>
            <person name="Kogle M.E."/>
            <person name="Wiebenga A."/>
            <person name="Kun R.S."/>
            <person name="Lubbers R.J."/>
            <person name="Makela M.R."/>
            <person name="Barry K."/>
            <person name="Chovatia M."/>
            <person name="Clum A."/>
            <person name="Daum C."/>
            <person name="Haridas S."/>
            <person name="He G."/>
            <person name="LaButti K."/>
            <person name="Lipzen A."/>
            <person name="Mondo S."/>
            <person name="Riley R."/>
            <person name="Salamov A."/>
            <person name="Simmons B.A."/>
            <person name="Magnuson J.K."/>
            <person name="Henrissat B."/>
            <person name="Mortensen U.H."/>
            <person name="Larsen T.O."/>
            <person name="Devries R.P."/>
            <person name="Grigoriev I.V."/>
            <person name="Machida M."/>
            <person name="Baker S.E."/>
            <person name="Andersen M.R."/>
        </authorList>
    </citation>
    <scope>NUCLEOTIDE SEQUENCE [LARGE SCALE GENOMIC DNA]</scope>
    <source>
        <strain evidence="6 7">CBS 117626</strain>
    </source>
</reference>
<dbReference type="PANTHER" id="PTHR47338:SF27">
    <property type="entry name" value="ZN(II)2CYS6 TRANSCRIPTION FACTOR (EUROFUNG)"/>
    <property type="match status" value="1"/>
</dbReference>
<comment type="subcellular location">
    <subcellularLocation>
        <location evidence="1">Nucleus</location>
    </subcellularLocation>
</comment>
<dbReference type="PANTHER" id="PTHR47338">
    <property type="entry name" value="ZN(II)2CYS6 TRANSCRIPTION FACTOR (EUROFUNG)-RELATED"/>
    <property type="match status" value="1"/>
</dbReference>
<evidence type="ECO:0000313" key="6">
    <source>
        <dbReference type="EMBL" id="KAE8168327.1"/>
    </source>
</evidence>
<name>A0A5N6VC66_ASPTM</name>
<keyword evidence="3" id="KW-0805">Transcription regulation</keyword>
<dbReference type="GO" id="GO:0005634">
    <property type="term" value="C:nucleus"/>
    <property type="evidence" value="ECO:0007669"/>
    <property type="project" value="UniProtKB-SubCell"/>
</dbReference>
<dbReference type="EMBL" id="ML738586">
    <property type="protein sequence ID" value="KAE8168327.1"/>
    <property type="molecule type" value="Genomic_DNA"/>
</dbReference>
<dbReference type="GO" id="GO:0000981">
    <property type="term" value="F:DNA-binding transcription factor activity, RNA polymerase II-specific"/>
    <property type="evidence" value="ECO:0007669"/>
    <property type="project" value="InterPro"/>
</dbReference>
<evidence type="ECO:0000256" key="2">
    <source>
        <dbReference type="ARBA" id="ARBA00022723"/>
    </source>
</evidence>
<evidence type="ECO:0008006" key="8">
    <source>
        <dbReference type="Google" id="ProtNLM"/>
    </source>
</evidence>
<dbReference type="CDD" id="cd12148">
    <property type="entry name" value="fungal_TF_MHR"/>
    <property type="match status" value="1"/>
</dbReference>
<dbReference type="InterPro" id="IPR050815">
    <property type="entry name" value="TF_fung"/>
</dbReference>
<evidence type="ECO:0000256" key="3">
    <source>
        <dbReference type="ARBA" id="ARBA00023015"/>
    </source>
</evidence>